<comment type="pathway">
    <text evidence="1 8">Amino-acid biosynthesis; L-histidine biosynthesis; L-histidine from 5-phospho-alpha-D-ribose 1-diphosphate: step 8/9.</text>
</comment>
<evidence type="ECO:0000256" key="1">
    <source>
        <dbReference type="ARBA" id="ARBA00004970"/>
    </source>
</evidence>
<comment type="similarity">
    <text evidence="2 8">Belongs to the PHP hydrolase family. HisK subfamily.</text>
</comment>
<evidence type="ECO:0000256" key="4">
    <source>
        <dbReference type="ARBA" id="ARBA00022605"/>
    </source>
</evidence>
<dbReference type="GO" id="GO:0005737">
    <property type="term" value="C:cytoplasm"/>
    <property type="evidence" value="ECO:0007669"/>
    <property type="project" value="TreeGrafter"/>
</dbReference>
<dbReference type="EC" id="3.1.3.15" evidence="3 8"/>
<accession>A0A350H8B2</accession>
<protein>
    <recommendedName>
        <fullName evidence="3 8">Histidinol-phosphatase</fullName>
        <shortName evidence="8">HolPase</shortName>
        <ecNumber evidence="3 8">3.1.3.15</ecNumber>
    </recommendedName>
</protein>
<keyword evidence="6 8" id="KW-0368">Histidine biosynthesis</keyword>
<dbReference type="GO" id="GO:0000105">
    <property type="term" value="P:L-histidine biosynthetic process"/>
    <property type="evidence" value="ECO:0007669"/>
    <property type="project" value="UniProtKB-UniRule"/>
</dbReference>
<comment type="caution">
    <text evidence="10">The sequence shown here is derived from an EMBL/GenBank/DDBJ whole genome shotgun (WGS) entry which is preliminary data.</text>
</comment>
<evidence type="ECO:0000256" key="2">
    <source>
        <dbReference type="ARBA" id="ARBA00009152"/>
    </source>
</evidence>
<evidence type="ECO:0000256" key="6">
    <source>
        <dbReference type="ARBA" id="ARBA00023102"/>
    </source>
</evidence>
<dbReference type="GO" id="GO:0004401">
    <property type="term" value="F:histidinol-phosphatase activity"/>
    <property type="evidence" value="ECO:0007669"/>
    <property type="project" value="UniProtKB-UniRule"/>
</dbReference>
<keyword evidence="5 8" id="KW-0378">Hydrolase</keyword>
<reference evidence="10 11" key="1">
    <citation type="journal article" date="2018" name="Nat. Biotechnol.">
        <title>A standardized bacterial taxonomy based on genome phylogeny substantially revises the tree of life.</title>
        <authorList>
            <person name="Parks D.H."/>
            <person name="Chuvochina M."/>
            <person name="Waite D.W."/>
            <person name="Rinke C."/>
            <person name="Skarshewski A."/>
            <person name="Chaumeil P.A."/>
            <person name="Hugenholtz P."/>
        </authorList>
    </citation>
    <scope>NUCLEOTIDE SEQUENCE [LARGE SCALE GENOMIC DNA]</scope>
    <source>
        <strain evidence="10">UBA9956</strain>
    </source>
</reference>
<evidence type="ECO:0000313" key="11">
    <source>
        <dbReference type="Proteomes" id="UP000264062"/>
    </source>
</evidence>
<evidence type="ECO:0000313" key="10">
    <source>
        <dbReference type="EMBL" id="HAV91778.1"/>
    </source>
</evidence>
<proteinExistence type="inferred from homology"/>
<evidence type="ECO:0000259" key="9">
    <source>
        <dbReference type="SMART" id="SM00481"/>
    </source>
</evidence>
<dbReference type="AlphaFoldDB" id="A0A350H8B2"/>
<evidence type="ECO:0000256" key="8">
    <source>
        <dbReference type="RuleBase" id="RU366003"/>
    </source>
</evidence>
<dbReference type="Gene3D" id="3.20.20.140">
    <property type="entry name" value="Metal-dependent hydrolases"/>
    <property type="match status" value="1"/>
</dbReference>
<comment type="catalytic activity">
    <reaction evidence="7 8">
        <text>L-histidinol phosphate + H2O = L-histidinol + phosphate</text>
        <dbReference type="Rhea" id="RHEA:14465"/>
        <dbReference type="ChEBI" id="CHEBI:15377"/>
        <dbReference type="ChEBI" id="CHEBI:43474"/>
        <dbReference type="ChEBI" id="CHEBI:57699"/>
        <dbReference type="ChEBI" id="CHEBI:57980"/>
        <dbReference type="EC" id="3.1.3.15"/>
    </reaction>
</comment>
<dbReference type="InterPro" id="IPR003141">
    <property type="entry name" value="Pol/His_phosphatase_N"/>
</dbReference>
<dbReference type="UniPathway" id="UPA00031">
    <property type="reaction ID" value="UER00013"/>
</dbReference>
<organism evidence="10 11">
    <name type="scientific">candidate division WOR-3 bacterium</name>
    <dbReference type="NCBI Taxonomy" id="2052148"/>
    <lineage>
        <taxon>Bacteria</taxon>
        <taxon>Bacteria division WOR-3</taxon>
    </lineage>
</organism>
<dbReference type="SMART" id="SM00481">
    <property type="entry name" value="POLIIIAc"/>
    <property type="match status" value="1"/>
</dbReference>
<name>A0A350H8B2_UNCW3</name>
<evidence type="ECO:0000256" key="3">
    <source>
        <dbReference type="ARBA" id="ARBA00013085"/>
    </source>
</evidence>
<dbReference type="Pfam" id="PF02811">
    <property type="entry name" value="PHP"/>
    <property type="match status" value="1"/>
</dbReference>
<dbReference type="InterPro" id="IPR016195">
    <property type="entry name" value="Pol/histidinol_Pase-like"/>
</dbReference>
<dbReference type="EMBL" id="DMZY01000037">
    <property type="protein sequence ID" value="HAV91778.1"/>
    <property type="molecule type" value="Genomic_DNA"/>
</dbReference>
<dbReference type="NCBIfam" id="TIGR01856">
    <property type="entry name" value="hisJ_fam"/>
    <property type="match status" value="1"/>
</dbReference>
<keyword evidence="4 8" id="KW-0028">Amino-acid biosynthesis</keyword>
<dbReference type="PANTHER" id="PTHR21039:SF0">
    <property type="entry name" value="HISTIDINOL-PHOSPHATASE"/>
    <property type="match status" value="1"/>
</dbReference>
<feature type="domain" description="Polymerase/histidinol phosphatase N-terminal" evidence="9">
    <location>
        <begin position="3"/>
        <end position="84"/>
    </location>
</feature>
<gene>
    <name evidence="10" type="ORF">DCW38_01170</name>
</gene>
<dbReference type="Proteomes" id="UP000264062">
    <property type="component" value="Unassembled WGS sequence"/>
</dbReference>
<sequence length="265" mass="30957">MFIDLHNHSLYSYDSNRKMEDIVLEAIEKRVDILGFSDHLDFNEGDPGNEYYNGCHQLKEFDSLKNKYSSKITLHLGIEASLEKSYEEKILNVFDKFPFSYKIMSAHFVKGTVISDWIKEIEKDADNIDDADYSPYFASLKSISQFKAFDILGHIDYYKKYSKFLRHDIIFEKHKKDYTEILKRIIGEGKTIEINSSGLRHKCREQFPSDSILALYKELGGRTVSTGSDSHSRGDVAFHFNEVYNIIENFDFKVYKPNKEKKCFP</sequence>
<dbReference type="SUPFAM" id="SSF89550">
    <property type="entry name" value="PHP domain-like"/>
    <property type="match status" value="1"/>
</dbReference>
<dbReference type="InterPro" id="IPR004013">
    <property type="entry name" value="PHP_dom"/>
</dbReference>
<evidence type="ECO:0000256" key="5">
    <source>
        <dbReference type="ARBA" id="ARBA00022801"/>
    </source>
</evidence>
<dbReference type="PANTHER" id="PTHR21039">
    <property type="entry name" value="HISTIDINOL PHOSPHATASE-RELATED"/>
    <property type="match status" value="1"/>
</dbReference>
<evidence type="ECO:0000256" key="7">
    <source>
        <dbReference type="ARBA" id="ARBA00049158"/>
    </source>
</evidence>
<dbReference type="InterPro" id="IPR010140">
    <property type="entry name" value="Histidinol_P_phosphatase_HisJ"/>
</dbReference>